<evidence type="ECO:0000256" key="4">
    <source>
        <dbReference type="ARBA" id="ARBA00022691"/>
    </source>
</evidence>
<organism evidence="9 10">
    <name type="scientific">Parachitinimonas caeni</name>
    <dbReference type="NCBI Taxonomy" id="3031301"/>
    <lineage>
        <taxon>Bacteria</taxon>
        <taxon>Pseudomonadati</taxon>
        <taxon>Pseudomonadota</taxon>
        <taxon>Betaproteobacteria</taxon>
        <taxon>Neisseriales</taxon>
        <taxon>Chitinibacteraceae</taxon>
        <taxon>Parachitinimonas</taxon>
    </lineage>
</organism>
<dbReference type="PROSITE" id="PS51187">
    <property type="entry name" value="AUTOINDUCER_SYNTH_2"/>
    <property type="match status" value="1"/>
</dbReference>
<dbReference type="Proteomes" id="UP001172778">
    <property type="component" value="Unassembled WGS sequence"/>
</dbReference>
<evidence type="ECO:0000256" key="2">
    <source>
        <dbReference type="ARBA" id="ARBA00022654"/>
    </source>
</evidence>
<dbReference type="SUPFAM" id="SSF55729">
    <property type="entry name" value="Acyl-CoA N-acyltransferases (Nat)"/>
    <property type="match status" value="1"/>
</dbReference>
<keyword evidence="4 8" id="KW-0949">S-adenosyl-L-methionine</keyword>
<evidence type="ECO:0000256" key="8">
    <source>
        <dbReference type="RuleBase" id="RU361135"/>
    </source>
</evidence>
<dbReference type="PANTHER" id="PTHR39322:SF1">
    <property type="entry name" value="ISOVALERYL-HOMOSERINE LACTONE SYNTHASE"/>
    <property type="match status" value="1"/>
</dbReference>
<evidence type="ECO:0000256" key="5">
    <source>
        <dbReference type="ARBA" id="ARBA00022929"/>
    </source>
</evidence>
<reference evidence="9" key="1">
    <citation type="submission" date="2023-03" db="EMBL/GenBank/DDBJ databases">
        <title>Chitinimonas shenzhenensis gen. nov., sp. nov., a novel member of family Burkholderiaceae isolated from activated sludge collected in Shen Zhen, China.</title>
        <authorList>
            <person name="Wang X."/>
        </authorList>
    </citation>
    <scope>NUCLEOTIDE SEQUENCE</scope>
    <source>
        <strain evidence="9">DQS-5</strain>
    </source>
</reference>
<dbReference type="InterPro" id="IPR001690">
    <property type="entry name" value="Autoind_synthase"/>
</dbReference>
<sequence length="207" mass="22210">MQMVSGSQKGLPEPLLRAIGQYRRQIFVEQLGWPLTCHDGMEADQFDRPDTLYIAAHNEQGAVQGCARLLPTTSPYLLADVFPELLDGAIPPCSPAIWELSRFAASSPSAQGALRQFSASFTVQLLRTAITCAREQGAEWLISVSPAGIERLLRHGGVPAMRAGPVRQINGHQLFACWIACQHRATASAAAGIPFVASDAGMIAAES</sequence>
<evidence type="ECO:0000256" key="7">
    <source>
        <dbReference type="PROSITE-ProRule" id="PRU00533"/>
    </source>
</evidence>
<evidence type="ECO:0000313" key="10">
    <source>
        <dbReference type="Proteomes" id="UP001172778"/>
    </source>
</evidence>
<evidence type="ECO:0000256" key="6">
    <source>
        <dbReference type="ARBA" id="ARBA00048576"/>
    </source>
</evidence>
<dbReference type="RefSeq" id="WP_284103058.1">
    <property type="nucleotide sequence ID" value="NZ_JARRAF010000049.1"/>
</dbReference>
<protein>
    <recommendedName>
        <fullName evidence="1 8">Acyl-homoserine-lactone synthase</fullName>
        <ecNumber evidence="1 8">2.3.1.184</ecNumber>
    </recommendedName>
    <alternativeName>
        <fullName evidence="8">Autoinducer synthesis protein</fullName>
    </alternativeName>
</protein>
<dbReference type="PROSITE" id="PS00949">
    <property type="entry name" value="AUTOINDUCER_SYNTH_1"/>
    <property type="match status" value="1"/>
</dbReference>
<keyword evidence="2 7" id="KW-0673">Quorum sensing</keyword>
<evidence type="ECO:0000256" key="3">
    <source>
        <dbReference type="ARBA" id="ARBA00022679"/>
    </source>
</evidence>
<evidence type="ECO:0000256" key="1">
    <source>
        <dbReference type="ARBA" id="ARBA00012340"/>
    </source>
</evidence>
<dbReference type="EC" id="2.3.1.184" evidence="1 8"/>
<keyword evidence="3 8" id="KW-0808">Transferase</keyword>
<name>A0ABT7E351_9NEIS</name>
<comment type="caution">
    <text evidence="9">The sequence shown here is derived from an EMBL/GenBank/DDBJ whole genome shotgun (WGS) entry which is preliminary data.</text>
</comment>
<comment type="similarity">
    <text evidence="7 8">Belongs to the autoinducer synthase family.</text>
</comment>
<comment type="catalytic activity">
    <reaction evidence="6 8">
        <text>a fatty acyl-[ACP] + S-adenosyl-L-methionine = an N-acyl-L-homoserine lactone + S-methyl-5'-thioadenosine + holo-[ACP] + H(+)</text>
        <dbReference type="Rhea" id="RHEA:10096"/>
        <dbReference type="Rhea" id="RHEA-COMP:9685"/>
        <dbReference type="Rhea" id="RHEA-COMP:14125"/>
        <dbReference type="ChEBI" id="CHEBI:15378"/>
        <dbReference type="ChEBI" id="CHEBI:17509"/>
        <dbReference type="ChEBI" id="CHEBI:55474"/>
        <dbReference type="ChEBI" id="CHEBI:59789"/>
        <dbReference type="ChEBI" id="CHEBI:64479"/>
        <dbReference type="ChEBI" id="CHEBI:138651"/>
        <dbReference type="EC" id="2.3.1.184"/>
    </reaction>
</comment>
<evidence type="ECO:0000313" key="9">
    <source>
        <dbReference type="EMBL" id="MDK2126739.1"/>
    </source>
</evidence>
<dbReference type="Gene3D" id="3.40.630.30">
    <property type="match status" value="1"/>
</dbReference>
<accession>A0ABT7E351</accession>
<keyword evidence="10" id="KW-1185">Reference proteome</keyword>
<keyword evidence="5 7" id="KW-0071">Autoinducer synthesis</keyword>
<dbReference type="InterPro" id="IPR018311">
    <property type="entry name" value="Autoind_synth_CS"/>
</dbReference>
<dbReference type="EMBL" id="JARRAF010000049">
    <property type="protein sequence ID" value="MDK2126739.1"/>
    <property type="molecule type" value="Genomic_DNA"/>
</dbReference>
<dbReference type="PANTHER" id="PTHR39322">
    <property type="entry name" value="ACYL-HOMOSERINE-LACTONE SYNTHASE"/>
    <property type="match status" value="1"/>
</dbReference>
<proteinExistence type="inferred from homology"/>
<gene>
    <name evidence="9" type="ORF">PZA18_22080</name>
</gene>
<dbReference type="PRINTS" id="PR01549">
    <property type="entry name" value="AUTOINDCRSYN"/>
</dbReference>
<dbReference type="InterPro" id="IPR016181">
    <property type="entry name" value="Acyl_CoA_acyltransferase"/>
</dbReference>
<dbReference type="Pfam" id="PF00765">
    <property type="entry name" value="Autoind_synth"/>
    <property type="match status" value="1"/>
</dbReference>